<evidence type="ECO:0000256" key="3">
    <source>
        <dbReference type="ARBA" id="ARBA00022723"/>
    </source>
</evidence>
<dbReference type="AlphaFoldDB" id="A0A170QAM2"/>
<comment type="similarity">
    <text evidence="1">Belongs to the CcmH/CycL/Ccl2/NrfF family.</text>
</comment>
<dbReference type="GO" id="GO:0016829">
    <property type="term" value="F:lyase activity"/>
    <property type="evidence" value="ECO:0007669"/>
    <property type="project" value="UniProtKB-KW"/>
</dbReference>
<dbReference type="InterPro" id="IPR038297">
    <property type="entry name" value="CcmH/CycL/NrfF/Ccl2_sf"/>
</dbReference>
<feature type="domain" description="CcmH/CycL/Ccl2/NrfF N-terminal" evidence="9">
    <location>
        <begin position="18"/>
        <end position="123"/>
    </location>
</feature>
<evidence type="ECO:0000256" key="2">
    <source>
        <dbReference type="ARBA" id="ARBA00022617"/>
    </source>
</evidence>
<keyword evidence="3" id="KW-0479">Metal-binding</keyword>
<dbReference type="InterPro" id="IPR005616">
    <property type="entry name" value="CcmH/CycL/Ccl2/NrfF_N"/>
</dbReference>
<dbReference type="Pfam" id="PF03918">
    <property type="entry name" value="CcmH"/>
    <property type="match status" value="1"/>
</dbReference>
<dbReference type="GO" id="GO:0046872">
    <property type="term" value="F:metal ion binding"/>
    <property type="evidence" value="ECO:0007669"/>
    <property type="project" value="UniProtKB-KW"/>
</dbReference>
<keyword evidence="4" id="KW-0732">Signal</keyword>
<evidence type="ECO:0000256" key="8">
    <source>
        <dbReference type="SAM" id="Phobius"/>
    </source>
</evidence>
<keyword evidence="6" id="KW-0408">Iron</keyword>
<organism evidence="10">
    <name type="scientific">hydrothermal vent metagenome</name>
    <dbReference type="NCBI Taxonomy" id="652676"/>
    <lineage>
        <taxon>unclassified sequences</taxon>
        <taxon>metagenomes</taxon>
        <taxon>ecological metagenomes</taxon>
    </lineage>
</organism>
<gene>
    <name evidence="10" type="ORF">MGWOODY_Clf2713</name>
</gene>
<name>A0A170QAM2_9ZZZZ</name>
<evidence type="ECO:0000256" key="7">
    <source>
        <dbReference type="SAM" id="MobiDB-lite"/>
    </source>
</evidence>
<keyword evidence="8" id="KW-1133">Transmembrane helix</keyword>
<sequence length="184" mass="19836">MASLAQVNGLHAQTPEPPEGSYSESQAQGIDRMIMCPVCPAETIDQAQVEISFQMRAVVREMLADGKERDEILDFFVERYGKDILAAPPKTGANLVAWLAPVGGFGAGLVAVFLIIRSMSRQRPALVRAQPVQDAGLIPYLELVDRHLDLTRGGTSNQPSYSVESRGTGVPEQAEGQTGKEDNG</sequence>
<evidence type="ECO:0000256" key="1">
    <source>
        <dbReference type="ARBA" id="ARBA00010342"/>
    </source>
</evidence>
<dbReference type="EMBL" id="FAXA01000354">
    <property type="protein sequence ID" value="CUV03073.1"/>
    <property type="molecule type" value="Genomic_DNA"/>
</dbReference>
<feature type="region of interest" description="Disordered" evidence="7">
    <location>
        <begin position="1"/>
        <end position="26"/>
    </location>
</feature>
<dbReference type="GO" id="GO:0017004">
    <property type="term" value="P:cytochrome complex assembly"/>
    <property type="evidence" value="ECO:0007669"/>
    <property type="project" value="UniProtKB-KW"/>
</dbReference>
<protein>
    <submittedName>
        <fullName evidence="10">Cytochrome c heme lyase subunit CcmL</fullName>
    </submittedName>
</protein>
<evidence type="ECO:0000256" key="6">
    <source>
        <dbReference type="ARBA" id="ARBA00023004"/>
    </source>
</evidence>
<dbReference type="CDD" id="cd16378">
    <property type="entry name" value="CcmH_N"/>
    <property type="match status" value="1"/>
</dbReference>
<evidence type="ECO:0000259" key="9">
    <source>
        <dbReference type="Pfam" id="PF03918"/>
    </source>
</evidence>
<feature type="transmembrane region" description="Helical" evidence="8">
    <location>
        <begin position="95"/>
        <end position="116"/>
    </location>
</feature>
<dbReference type="PANTHER" id="PTHR47870">
    <property type="entry name" value="CYTOCHROME C-TYPE BIOGENESIS PROTEIN CCMH"/>
    <property type="match status" value="1"/>
</dbReference>
<accession>A0A170QAM2</accession>
<keyword evidence="5" id="KW-0201">Cytochrome c-type biogenesis</keyword>
<evidence type="ECO:0000256" key="4">
    <source>
        <dbReference type="ARBA" id="ARBA00022729"/>
    </source>
</evidence>
<keyword evidence="10" id="KW-0456">Lyase</keyword>
<reference evidence="10" key="1">
    <citation type="submission" date="2015-10" db="EMBL/GenBank/DDBJ databases">
        <authorList>
            <person name="Gilbert D.G."/>
        </authorList>
    </citation>
    <scope>NUCLEOTIDE SEQUENCE</scope>
</reference>
<feature type="region of interest" description="Disordered" evidence="7">
    <location>
        <begin position="152"/>
        <end position="184"/>
    </location>
</feature>
<evidence type="ECO:0000313" key="10">
    <source>
        <dbReference type="EMBL" id="CUV03073.1"/>
    </source>
</evidence>
<dbReference type="PANTHER" id="PTHR47870:SF1">
    <property type="entry name" value="CYTOCHROME C-TYPE BIOGENESIS PROTEIN CCMH"/>
    <property type="match status" value="1"/>
</dbReference>
<keyword evidence="8" id="KW-0812">Transmembrane</keyword>
<dbReference type="Gene3D" id="1.10.8.640">
    <property type="entry name" value="Cytochrome C biogenesis protein"/>
    <property type="match status" value="1"/>
</dbReference>
<evidence type="ECO:0000256" key="5">
    <source>
        <dbReference type="ARBA" id="ARBA00022748"/>
    </source>
</evidence>
<dbReference type="InterPro" id="IPR051263">
    <property type="entry name" value="C-type_cytochrome_biogenesis"/>
</dbReference>
<feature type="compositionally biased region" description="Polar residues" evidence="7">
    <location>
        <begin position="153"/>
        <end position="165"/>
    </location>
</feature>
<keyword evidence="8" id="KW-0472">Membrane</keyword>
<proteinExistence type="inferred from homology"/>
<keyword evidence="2" id="KW-0349">Heme</keyword>